<dbReference type="InterPro" id="IPR054351">
    <property type="entry name" value="NADH_UbQ_OxRdtase_ferredoxin"/>
</dbReference>
<evidence type="ECO:0000259" key="6">
    <source>
        <dbReference type="PROSITE" id="PS51839"/>
    </source>
</evidence>
<evidence type="ECO:0000256" key="4">
    <source>
        <dbReference type="ARBA" id="ARBA00023014"/>
    </source>
</evidence>
<evidence type="ECO:0000313" key="8">
    <source>
        <dbReference type="Proteomes" id="UP001056610"/>
    </source>
</evidence>
<feature type="domain" description="2Fe-2S ferredoxin-type" evidence="5">
    <location>
        <begin position="1"/>
        <end position="77"/>
    </location>
</feature>
<dbReference type="SMART" id="SM00929">
    <property type="entry name" value="NADH-G_4Fe-4S_3"/>
    <property type="match status" value="1"/>
</dbReference>
<sequence>MTIEIEIDGTTVTTEAGRTLVDVADEAGVYIPTLCYLPEHPVLGTCRVCSVKVNGAVAAACAVEVSDGMRVEVNDPQVTDARKALVEMLFSEGNHNCPSCEKAGRCALQAVGYEVDMMVSRFPYQFPKRVADHACDTIWLERDRCIFCQRCVEFVRDRETGKKIFNISRRGTHARIEVDVELANKMPPEQVREAVDICPVGTILEKGVGYDEPIGERRYDVESVKDRALEPSRRHRK</sequence>
<dbReference type="InterPro" id="IPR001041">
    <property type="entry name" value="2Fe-2S_ferredoxin-type"/>
</dbReference>
<dbReference type="InterPro" id="IPR016214">
    <property type="entry name" value="NAD-red_Hydgase_HoxS_gsu"/>
</dbReference>
<organism evidence="7 8">
    <name type="scientific">Candidatus Mycobacterium methanotrophicum</name>
    <dbReference type="NCBI Taxonomy" id="2943498"/>
    <lineage>
        <taxon>Bacteria</taxon>
        <taxon>Bacillati</taxon>
        <taxon>Actinomycetota</taxon>
        <taxon>Actinomycetes</taxon>
        <taxon>Mycobacteriales</taxon>
        <taxon>Mycobacteriaceae</taxon>
        <taxon>Mycobacterium</taxon>
    </lineage>
</organism>
<keyword evidence="8" id="KW-1185">Reference proteome</keyword>
<dbReference type="PROSITE" id="PS00643">
    <property type="entry name" value="COMPLEX1_75K_3"/>
    <property type="match status" value="1"/>
</dbReference>
<dbReference type="PIRSF" id="PIRSF000309">
    <property type="entry name" value="NAD_red_hyd_HoxU"/>
    <property type="match status" value="1"/>
</dbReference>
<dbReference type="Proteomes" id="UP001056610">
    <property type="component" value="Chromosome"/>
</dbReference>
<dbReference type="Pfam" id="PF22117">
    <property type="entry name" value="Fer4_Nqo3"/>
    <property type="match status" value="1"/>
</dbReference>
<name>A0ABY4QQD4_9MYCO</name>
<keyword evidence="4" id="KW-0411">Iron-sulfur</keyword>
<feature type="domain" description="4Fe-4S His(Cys)3-ligated-type" evidence="6">
    <location>
        <begin position="77"/>
        <end position="116"/>
    </location>
</feature>
<evidence type="ECO:0000256" key="1">
    <source>
        <dbReference type="ARBA" id="ARBA00001966"/>
    </source>
</evidence>
<dbReference type="InterPro" id="IPR019574">
    <property type="entry name" value="NADH_UbQ_OxRdtase_Gsu_4Fe4S-bd"/>
</dbReference>
<keyword evidence="3" id="KW-0408">Iron</keyword>
<keyword evidence="2" id="KW-0479">Metal-binding</keyword>
<reference evidence="7" key="1">
    <citation type="submission" date="2022-05" db="EMBL/GenBank/DDBJ databases">
        <title>A methanotrophic Mycobacterium dominates a cave microbial ecosystem.</title>
        <authorList>
            <person name="Van Spanning R.J.M."/>
            <person name="Guan Q."/>
            <person name="Melkonian C."/>
            <person name="Gallant J."/>
            <person name="Polerecky L."/>
            <person name="Flot J.-F."/>
            <person name="Brandt B.W."/>
            <person name="Braster M."/>
            <person name="Iturbe Espinoza P."/>
            <person name="Aerts J."/>
            <person name="Meima-Franke M."/>
            <person name="Piersma S.R."/>
            <person name="Bunduc C."/>
            <person name="Ummels R."/>
            <person name="Pain A."/>
            <person name="Fleming E.J."/>
            <person name="van der Wel N."/>
            <person name="Gherman V.D."/>
            <person name="Sarbu S.M."/>
            <person name="Bodelier P.L.E."/>
            <person name="Bitter W."/>
        </authorList>
    </citation>
    <scope>NUCLEOTIDE SEQUENCE</scope>
    <source>
        <strain evidence="7">Sulfur Cave</strain>
    </source>
</reference>
<dbReference type="RefSeq" id="WP_219066904.1">
    <property type="nucleotide sequence ID" value="NZ_CAJUXY010000012.1"/>
</dbReference>
<protein>
    <submittedName>
        <fullName evidence="7">2Fe-2S iron-sulfur cluster-binding protein</fullName>
    </submittedName>
</protein>
<evidence type="ECO:0000313" key="7">
    <source>
        <dbReference type="EMBL" id="UQX12836.1"/>
    </source>
</evidence>
<accession>A0ABY4QQD4</accession>
<proteinExistence type="predicted"/>
<dbReference type="PROSITE" id="PS51085">
    <property type="entry name" value="2FE2S_FER_2"/>
    <property type="match status" value="1"/>
</dbReference>
<dbReference type="InterPro" id="IPR000283">
    <property type="entry name" value="NADH_UbQ_OxRdtase_75kDa_su_CS"/>
</dbReference>
<dbReference type="PROSITE" id="PS00641">
    <property type="entry name" value="COMPLEX1_75K_1"/>
    <property type="match status" value="1"/>
</dbReference>
<gene>
    <name evidence="7" type="ORF">M5I08_12320</name>
</gene>
<dbReference type="Pfam" id="PF10588">
    <property type="entry name" value="NADH-G_4Fe-4S_3"/>
    <property type="match status" value="1"/>
</dbReference>
<comment type="cofactor">
    <cofactor evidence="1">
        <name>[4Fe-4S] cluster</name>
        <dbReference type="ChEBI" id="CHEBI:49883"/>
    </cofactor>
</comment>
<evidence type="ECO:0000256" key="2">
    <source>
        <dbReference type="ARBA" id="ARBA00022723"/>
    </source>
</evidence>
<dbReference type="EMBL" id="CP097320">
    <property type="protein sequence ID" value="UQX12836.1"/>
    <property type="molecule type" value="Genomic_DNA"/>
</dbReference>
<dbReference type="Pfam" id="PF13510">
    <property type="entry name" value="Fer2_4"/>
    <property type="match status" value="1"/>
</dbReference>
<dbReference type="PROSITE" id="PS51839">
    <property type="entry name" value="4FE4S_HC3"/>
    <property type="match status" value="1"/>
</dbReference>
<evidence type="ECO:0000259" key="5">
    <source>
        <dbReference type="PROSITE" id="PS51085"/>
    </source>
</evidence>
<evidence type="ECO:0000256" key="3">
    <source>
        <dbReference type="ARBA" id="ARBA00023004"/>
    </source>
</evidence>
<dbReference type="CDD" id="cd00207">
    <property type="entry name" value="fer2"/>
    <property type="match status" value="1"/>
</dbReference>